<dbReference type="RefSeq" id="WP_204913981.1">
    <property type="nucleotide sequence ID" value="NZ_JAFEUP010000001.1"/>
</dbReference>
<keyword evidence="1" id="KW-1133">Transmembrane helix</keyword>
<protein>
    <recommendedName>
        <fullName evidence="4">DNA repair protein</fullName>
    </recommendedName>
</protein>
<reference evidence="2 3" key="1">
    <citation type="submission" date="2021-02" db="EMBL/GenBank/DDBJ databases">
        <authorList>
            <person name="Lee D.-H."/>
        </authorList>
    </citation>
    <scope>NUCLEOTIDE SEQUENCE [LARGE SCALE GENOMIC DNA]</scope>
    <source>
        <strain evidence="2 3">UL073</strain>
    </source>
</reference>
<dbReference type="Proteomes" id="UP000717995">
    <property type="component" value="Unassembled WGS sequence"/>
</dbReference>
<evidence type="ECO:0000256" key="1">
    <source>
        <dbReference type="SAM" id="Phobius"/>
    </source>
</evidence>
<gene>
    <name evidence="2" type="ORF">JQX08_00720</name>
</gene>
<name>A0ABS2I9A3_9GAMM</name>
<evidence type="ECO:0008006" key="4">
    <source>
        <dbReference type="Google" id="ProtNLM"/>
    </source>
</evidence>
<evidence type="ECO:0000313" key="3">
    <source>
        <dbReference type="Proteomes" id="UP000717995"/>
    </source>
</evidence>
<keyword evidence="1" id="KW-0812">Transmembrane</keyword>
<keyword evidence="3" id="KW-1185">Reference proteome</keyword>
<sequence length="255" mass="28890">MSPLVITLLIVGGIAILIVIGYINHMLENRNLERARQKAEFTDRVRRSRDISEALPGQYMTPRLKLLLAKLQLQSCERLLPLDKHNAALKEQMEELRGQIAQGESIPVSNTPQKILSDAKAKDIRYQLESLHGQIGRAAKEGALPAQDAKYWNQEIRRMLITTNVELFSNLGHLALQQNQPGQARLAFERGVQYLRKLPDPTPYETELQRLEMQLARANAMVLDTGKPAADDTNELTDGLKSLDSDDWKKKQIYD</sequence>
<dbReference type="EMBL" id="JAFEUP010000001">
    <property type="protein sequence ID" value="MBM7059218.1"/>
    <property type="molecule type" value="Genomic_DNA"/>
</dbReference>
<feature type="transmembrane region" description="Helical" evidence="1">
    <location>
        <begin position="6"/>
        <end position="27"/>
    </location>
</feature>
<comment type="caution">
    <text evidence="2">The sequence shown here is derived from an EMBL/GenBank/DDBJ whole genome shotgun (WGS) entry which is preliminary data.</text>
</comment>
<keyword evidence="1" id="KW-0472">Membrane</keyword>
<organism evidence="2 3">
    <name type="scientific">Zestomonas insulae</name>
    <dbReference type="NCBI Taxonomy" id="2809017"/>
    <lineage>
        <taxon>Bacteria</taxon>
        <taxon>Pseudomonadati</taxon>
        <taxon>Pseudomonadota</taxon>
        <taxon>Gammaproteobacteria</taxon>
        <taxon>Pseudomonadales</taxon>
        <taxon>Pseudomonadaceae</taxon>
        <taxon>Zestomonas</taxon>
    </lineage>
</organism>
<evidence type="ECO:0000313" key="2">
    <source>
        <dbReference type="EMBL" id="MBM7059218.1"/>
    </source>
</evidence>
<accession>A0ABS2I9A3</accession>
<proteinExistence type="predicted"/>